<dbReference type="PANTHER" id="PTHR42809">
    <property type="entry name" value="FLAVODOXIN 2"/>
    <property type="match status" value="1"/>
</dbReference>
<evidence type="ECO:0000256" key="2">
    <source>
        <dbReference type="ARBA" id="ARBA00005267"/>
    </source>
</evidence>
<evidence type="ECO:0000256" key="5">
    <source>
        <dbReference type="ARBA" id="ARBA00022643"/>
    </source>
</evidence>
<protein>
    <recommendedName>
        <fullName evidence="7">Flavodoxin</fullName>
    </recommendedName>
</protein>
<dbReference type="Pfam" id="PF00258">
    <property type="entry name" value="Flavodoxin_1"/>
    <property type="match status" value="1"/>
</dbReference>
<sequence>MGKTGVFYGPAKGSVAKVAIVIAQQLGEDSTDLTAIKDCDASSLNGYEKLIFGISTLGRSNWDSEHEDDDWDVFFTHLNQVNWKNKRVAIYGLGDQINYPGHFVDAIGWLYQRLKALNVDVYGAVPDEGYQYTDSEAIVDGKFMGLPLDEDNEPEKTHPRIKNWLNDLKQEGF</sequence>
<dbReference type="AlphaFoldDB" id="A0A521DDL5"/>
<keyword evidence="6 7" id="KW-0249">Electron transport</keyword>
<gene>
    <name evidence="9" type="ORF">SAMN06265379_10593</name>
</gene>
<dbReference type="Proteomes" id="UP000319040">
    <property type="component" value="Unassembled WGS sequence"/>
</dbReference>
<feature type="domain" description="Flavodoxin-like" evidence="8">
    <location>
        <begin position="4"/>
        <end position="169"/>
    </location>
</feature>
<dbReference type="NCBIfam" id="TIGR01752">
    <property type="entry name" value="flav_long"/>
    <property type="match status" value="1"/>
</dbReference>
<dbReference type="InterPro" id="IPR029039">
    <property type="entry name" value="Flavoprotein-like_sf"/>
</dbReference>
<comment type="cofactor">
    <cofactor evidence="1 7">
        <name>FMN</name>
        <dbReference type="ChEBI" id="CHEBI:58210"/>
    </cofactor>
</comment>
<keyword evidence="3 7" id="KW-0813">Transport</keyword>
<dbReference type="SUPFAM" id="SSF52218">
    <property type="entry name" value="Flavoproteins"/>
    <property type="match status" value="1"/>
</dbReference>
<evidence type="ECO:0000259" key="8">
    <source>
        <dbReference type="PROSITE" id="PS50902"/>
    </source>
</evidence>
<dbReference type="PIRSF" id="PIRSF038996">
    <property type="entry name" value="FldA"/>
    <property type="match status" value="1"/>
</dbReference>
<evidence type="ECO:0000256" key="7">
    <source>
        <dbReference type="PIRNR" id="PIRNR038996"/>
    </source>
</evidence>
<evidence type="ECO:0000313" key="10">
    <source>
        <dbReference type="Proteomes" id="UP000319040"/>
    </source>
</evidence>
<name>A0A521DDL5_SACCC</name>
<dbReference type="InterPro" id="IPR050619">
    <property type="entry name" value="Flavodoxin"/>
</dbReference>
<organism evidence="9 10">
    <name type="scientific">Saccharicrinis carchari</name>
    <dbReference type="NCBI Taxonomy" id="1168039"/>
    <lineage>
        <taxon>Bacteria</taxon>
        <taxon>Pseudomonadati</taxon>
        <taxon>Bacteroidota</taxon>
        <taxon>Bacteroidia</taxon>
        <taxon>Marinilabiliales</taxon>
        <taxon>Marinilabiliaceae</taxon>
        <taxon>Saccharicrinis</taxon>
    </lineage>
</organism>
<evidence type="ECO:0000256" key="6">
    <source>
        <dbReference type="ARBA" id="ARBA00022982"/>
    </source>
</evidence>
<dbReference type="PANTHER" id="PTHR42809:SF1">
    <property type="entry name" value="FLAVODOXIN 1"/>
    <property type="match status" value="1"/>
</dbReference>
<reference evidence="9 10" key="1">
    <citation type="submission" date="2017-05" db="EMBL/GenBank/DDBJ databases">
        <authorList>
            <person name="Varghese N."/>
            <person name="Submissions S."/>
        </authorList>
    </citation>
    <scope>NUCLEOTIDE SEQUENCE [LARGE SCALE GENOMIC DNA]</scope>
    <source>
        <strain evidence="9 10">DSM 27040</strain>
    </source>
</reference>
<dbReference type="GO" id="GO:0009055">
    <property type="term" value="F:electron transfer activity"/>
    <property type="evidence" value="ECO:0007669"/>
    <property type="project" value="UniProtKB-UniRule"/>
</dbReference>
<comment type="function">
    <text evidence="7">Low-potential electron donor to a number of redox enzymes.</text>
</comment>
<evidence type="ECO:0000256" key="1">
    <source>
        <dbReference type="ARBA" id="ARBA00001917"/>
    </source>
</evidence>
<evidence type="ECO:0000256" key="4">
    <source>
        <dbReference type="ARBA" id="ARBA00022630"/>
    </source>
</evidence>
<dbReference type="PROSITE" id="PS50902">
    <property type="entry name" value="FLAVODOXIN_LIKE"/>
    <property type="match status" value="1"/>
</dbReference>
<keyword evidence="5 7" id="KW-0288">FMN</keyword>
<keyword evidence="10" id="KW-1185">Reference proteome</keyword>
<dbReference type="GO" id="GO:0010181">
    <property type="term" value="F:FMN binding"/>
    <property type="evidence" value="ECO:0007669"/>
    <property type="project" value="UniProtKB-UniRule"/>
</dbReference>
<comment type="similarity">
    <text evidence="2 7">Belongs to the flavodoxin family.</text>
</comment>
<dbReference type="Gene3D" id="3.40.50.360">
    <property type="match status" value="1"/>
</dbReference>
<accession>A0A521DDL5</accession>
<dbReference type="RefSeq" id="WP_142533553.1">
    <property type="nucleotide sequence ID" value="NZ_FXTB01000005.1"/>
</dbReference>
<dbReference type="EMBL" id="FXTB01000005">
    <property type="protein sequence ID" value="SMO69685.1"/>
    <property type="molecule type" value="Genomic_DNA"/>
</dbReference>
<dbReference type="InterPro" id="IPR008254">
    <property type="entry name" value="Flavodoxin/NO_synth"/>
</dbReference>
<proteinExistence type="inferred from homology"/>
<keyword evidence="4 7" id="KW-0285">Flavoprotein</keyword>
<dbReference type="OrthoDB" id="9790745at2"/>
<dbReference type="InterPro" id="IPR010086">
    <property type="entry name" value="Flavodoxin_lc"/>
</dbReference>
<evidence type="ECO:0000256" key="3">
    <source>
        <dbReference type="ARBA" id="ARBA00022448"/>
    </source>
</evidence>
<evidence type="ECO:0000313" key="9">
    <source>
        <dbReference type="EMBL" id="SMO69685.1"/>
    </source>
</evidence>